<dbReference type="EMBL" id="NPIA01000002">
    <property type="protein sequence ID" value="OZM57683.1"/>
    <property type="molecule type" value="Genomic_DNA"/>
</dbReference>
<dbReference type="InterPro" id="IPR036412">
    <property type="entry name" value="HAD-like_sf"/>
</dbReference>
<dbReference type="SFLD" id="SFLDS00003">
    <property type="entry name" value="Haloacid_Dehalogenase"/>
    <property type="match status" value="1"/>
</dbReference>
<proteinExistence type="predicted"/>
<dbReference type="SFLD" id="SFLDG01129">
    <property type="entry name" value="C1.5:_HAD__Beta-PGM__Phosphata"/>
    <property type="match status" value="1"/>
</dbReference>
<reference evidence="2" key="1">
    <citation type="submission" date="2017-08" db="EMBL/GenBank/DDBJ databases">
        <authorList>
            <person name="Huang Z."/>
        </authorList>
    </citation>
    <scope>NUCLEOTIDE SEQUENCE [LARGE SCALE GENOMIC DNA]</scope>
    <source>
        <strain evidence="2">SA5d-4</strain>
    </source>
</reference>
<comment type="caution">
    <text evidence="1">The sequence shown here is derived from an EMBL/GenBank/DDBJ whole genome shotgun (WGS) entry which is preliminary data.</text>
</comment>
<dbReference type="InterPro" id="IPR041492">
    <property type="entry name" value="HAD_2"/>
</dbReference>
<protein>
    <recommendedName>
        <fullName evidence="3">HAD family hydrolase</fullName>
    </recommendedName>
</protein>
<dbReference type="PANTHER" id="PTHR47478:SF1">
    <property type="entry name" value="PYRIMIDINE 5'-NUCLEOTIDASE YJJG"/>
    <property type="match status" value="1"/>
</dbReference>
<evidence type="ECO:0008006" key="3">
    <source>
        <dbReference type="Google" id="ProtNLM"/>
    </source>
</evidence>
<dbReference type="Gene3D" id="3.40.50.1000">
    <property type="entry name" value="HAD superfamily/HAD-like"/>
    <property type="match status" value="1"/>
</dbReference>
<dbReference type="PANTHER" id="PTHR47478">
    <property type="match status" value="1"/>
</dbReference>
<organism evidence="1 2">
    <name type="scientific">Lottiidibacillus patelloidae</name>
    <dbReference type="NCBI Taxonomy" id="2670334"/>
    <lineage>
        <taxon>Bacteria</taxon>
        <taxon>Bacillati</taxon>
        <taxon>Bacillota</taxon>
        <taxon>Bacilli</taxon>
        <taxon>Bacillales</taxon>
        <taxon>Bacillaceae</taxon>
        <taxon>Lottiidibacillus</taxon>
    </lineage>
</organism>
<dbReference type="Gene3D" id="1.10.150.240">
    <property type="entry name" value="Putative phosphatase, domain 2"/>
    <property type="match status" value="1"/>
</dbReference>
<dbReference type="Pfam" id="PF13419">
    <property type="entry name" value="HAD_2"/>
    <property type="match status" value="1"/>
</dbReference>
<dbReference type="Proteomes" id="UP000217083">
    <property type="component" value="Unassembled WGS sequence"/>
</dbReference>
<sequence>MTKLNWNIIFFDLDNTLYSHEDAFQAAIINCYETISLKKLKKYGITNPVSSKIWFKIFKVNCDKYWADYEEGILTRRKYQHKRYIKTMAEFAYPFTVEDADEFHSHYESIVHTFAKPYKGVKSLLKRLTERGIIIGIITNGKQRIQLNKLIHLELLQFFPTEHIIISEGVGSEKPSKHIFDFVRLKWNYKQNKHLYIGDSWDQDIVGAMEAGWEAIFLNSRNEKSTTNHKPIFVAESFQDIYTFFNDV</sequence>
<accession>A0A263BVA3</accession>
<gene>
    <name evidence="1" type="ORF">CIB95_04750</name>
</gene>
<keyword evidence="2" id="KW-1185">Reference proteome</keyword>
<dbReference type="InterPro" id="IPR023198">
    <property type="entry name" value="PGP-like_dom2"/>
</dbReference>
<name>A0A263BVA3_9BACI</name>
<dbReference type="InterPro" id="IPR052550">
    <property type="entry name" value="Pyrimidine_5'-ntase_YjjG"/>
</dbReference>
<dbReference type="SUPFAM" id="SSF56784">
    <property type="entry name" value="HAD-like"/>
    <property type="match status" value="1"/>
</dbReference>
<evidence type="ECO:0000313" key="1">
    <source>
        <dbReference type="EMBL" id="OZM57683.1"/>
    </source>
</evidence>
<evidence type="ECO:0000313" key="2">
    <source>
        <dbReference type="Proteomes" id="UP000217083"/>
    </source>
</evidence>
<dbReference type="InterPro" id="IPR006439">
    <property type="entry name" value="HAD-SF_hydro_IA"/>
</dbReference>
<reference evidence="1 2" key="2">
    <citation type="submission" date="2017-09" db="EMBL/GenBank/DDBJ databases">
        <title>Bacillus patelloidae sp. nov., isolated from the intestinal tract of a marine limpet.</title>
        <authorList>
            <person name="Liu R."/>
            <person name="Dong C."/>
            <person name="Shao Z."/>
        </authorList>
    </citation>
    <scope>NUCLEOTIDE SEQUENCE [LARGE SCALE GENOMIC DNA]</scope>
    <source>
        <strain evidence="1 2">SA5d-4</strain>
    </source>
</reference>
<dbReference type="NCBIfam" id="TIGR01549">
    <property type="entry name" value="HAD-SF-IA-v1"/>
    <property type="match status" value="1"/>
</dbReference>
<dbReference type="RefSeq" id="WP_094922616.1">
    <property type="nucleotide sequence ID" value="NZ_NPIA01000002.1"/>
</dbReference>
<dbReference type="AlphaFoldDB" id="A0A263BVA3"/>
<dbReference type="InterPro" id="IPR023214">
    <property type="entry name" value="HAD_sf"/>
</dbReference>